<feature type="DNA-binding region" description="H-T-H motif" evidence="2">
    <location>
        <begin position="42"/>
        <end position="61"/>
    </location>
</feature>
<protein>
    <submittedName>
        <fullName evidence="4">TetR/AcrR family transcriptional regulator</fullName>
    </submittedName>
</protein>
<dbReference type="Gene3D" id="1.10.357.10">
    <property type="entry name" value="Tetracycline Repressor, domain 2"/>
    <property type="match status" value="1"/>
</dbReference>
<dbReference type="InterPro" id="IPR001647">
    <property type="entry name" value="HTH_TetR"/>
</dbReference>
<accession>A0ABZ1NER1</accession>
<dbReference type="EMBL" id="CP109527">
    <property type="protein sequence ID" value="WTY38490.1"/>
    <property type="molecule type" value="Genomic_DNA"/>
</dbReference>
<dbReference type="InterPro" id="IPR050109">
    <property type="entry name" value="HTH-type_TetR-like_transc_reg"/>
</dbReference>
<evidence type="ECO:0000256" key="2">
    <source>
        <dbReference type="PROSITE-ProRule" id="PRU00335"/>
    </source>
</evidence>
<dbReference type="InterPro" id="IPR009057">
    <property type="entry name" value="Homeodomain-like_sf"/>
</dbReference>
<dbReference type="Pfam" id="PF00440">
    <property type="entry name" value="TetR_N"/>
    <property type="match status" value="1"/>
</dbReference>
<evidence type="ECO:0000259" key="3">
    <source>
        <dbReference type="PROSITE" id="PS50977"/>
    </source>
</evidence>
<dbReference type="Proteomes" id="UP001621418">
    <property type="component" value="Chromosome"/>
</dbReference>
<feature type="domain" description="HTH tetR-type" evidence="3">
    <location>
        <begin position="19"/>
        <end position="79"/>
    </location>
</feature>
<dbReference type="PANTHER" id="PTHR30055:SF146">
    <property type="entry name" value="HTH-TYPE TRANSCRIPTIONAL DUAL REGULATOR CECR"/>
    <property type="match status" value="1"/>
</dbReference>
<name>A0ABZ1NER1_9NOCA</name>
<dbReference type="Pfam" id="PF14246">
    <property type="entry name" value="TetR_C_7"/>
    <property type="match status" value="1"/>
</dbReference>
<dbReference type="PANTHER" id="PTHR30055">
    <property type="entry name" value="HTH-TYPE TRANSCRIPTIONAL REGULATOR RUTR"/>
    <property type="match status" value="1"/>
</dbReference>
<keyword evidence="5" id="KW-1185">Reference proteome</keyword>
<evidence type="ECO:0000313" key="5">
    <source>
        <dbReference type="Proteomes" id="UP001621418"/>
    </source>
</evidence>
<dbReference type="PRINTS" id="PR00455">
    <property type="entry name" value="HTHTETR"/>
</dbReference>
<gene>
    <name evidence="4" type="ORF">OG308_11950</name>
</gene>
<dbReference type="InterPro" id="IPR036271">
    <property type="entry name" value="Tet_transcr_reg_TetR-rel_C_sf"/>
</dbReference>
<proteinExistence type="predicted"/>
<dbReference type="PROSITE" id="PS50977">
    <property type="entry name" value="HTH_TETR_2"/>
    <property type="match status" value="1"/>
</dbReference>
<dbReference type="SUPFAM" id="SSF46689">
    <property type="entry name" value="Homeodomain-like"/>
    <property type="match status" value="1"/>
</dbReference>
<evidence type="ECO:0000256" key="1">
    <source>
        <dbReference type="ARBA" id="ARBA00023125"/>
    </source>
</evidence>
<evidence type="ECO:0000313" key="4">
    <source>
        <dbReference type="EMBL" id="WTY38490.1"/>
    </source>
</evidence>
<dbReference type="InterPro" id="IPR039536">
    <property type="entry name" value="TetR_C_Proteobacteria"/>
</dbReference>
<reference evidence="4 5" key="1">
    <citation type="submission" date="2022-10" db="EMBL/GenBank/DDBJ databases">
        <title>The complete genomes of actinobacterial strains from the NBC collection.</title>
        <authorList>
            <person name="Joergensen T.S."/>
            <person name="Alvarez Arevalo M."/>
            <person name="Sterndorff E.B."/>
            <person name="Faurdal D."/>
            <person name="Vuksanovic O."/>
            <person name="Mourched A.-S."/>
            <person name="Charusanti P."/>
            <person name="Shaw S."/>
            <person name="Blin K."/>
            <person name="Weber T."/>
        </authorList>
    </citation>
    <scope>NUCLEOTIDE SEQUENCE [LARGE SCALE GENOMIC DNA]</scope>
    <source>
        <strain evidence="4 5">NBC_01413</strain>
    </source>
</reference>
<keyword evidence="1 2" id="KW-0238">DNA-binding</keyword>
<sequence length="222" mass="23538">MSAASNPTGSSSVTPRGRIDKQQAVLAAAFIVFARAGYAQARVDEIAAVAQVAKATVYNHFGDKENLFRQVVQSLTNTALAANLAAVEQLVGDGTDLPENLREVGLQLATCYCLEESRALRRLVAAESAHFPDLIDIVAEVPHRVVQTLADRLSRLALAGVLRIDDPELAATHFTALLTGSIDTRSKLGTHPLATPELRIISDAATTTFLKAFGASAIHSAP</sequence>
<dbReference type="SUPFAM" id="SSF48498">
    <property type="entry name" value="Tetracyclin repressor-like, C-terminal domain"/>
    <property type="match status" value="1"/>
</dbReference>
<dbReference type="RefSeq" id="WP_357367245.1">
    <property type="nucleotide sequence ID" value="NZ_CP109527.1"/>
</dbReference>
<dbReference type="Gene3D" id="1.10.10.60">
    <property type="entry name" value="Homeodomain-like"/>
    <property type="match status" value="1"/>
</dbReference>
<organism evidence="4 5">
    <name type="scientific">Nocardia salmonicida</name>
    <dbReference type="NCBI Taxonomy" id="53431"/>
    <lineage>
        <taxon>Bacteria</taxon>
        <taxon>Bacillati</taxon>
        <taxon>Actinomycetota</taxon>
        <taxon>Actinomycetes</taxon>
        <taxon>Mycobacteriales</taxon>
        <taxon>Nocardiaceae</taxon>
        <taxon>Nocardia</taxon>
    </lineage>
</organism>